<protein>
    <submittedName>
        <fullName evidence="2">Uncharacterized protein</fullName>
    </submittedName>
</protein>
<keyword evidence="3" id="KW-1185">Reference proteome</keyword>
<evidence type="ECO:0000313" key="2">
    <source>
        <dbReference type="EMBL" id="MFB9231191.1"/>
    </source>
</evidence>
<accession>A0ABV5JCK4</accession>
<sequence>MAKWRARTLALVFVLTSVIPATAETSVGSNIDSRVVLAFKVNDDAVQSMLPDRWVVLTLPKGPFAGTNLLVAFIDRHLALDPEGKPLAPHNRRSVAIVAYGVNPGFEGARMFVTRVYETPPVASSYDNGVAARISRDLAFSGPYEGARNHRETWVVEPETGGTLNLSLAYQTGRPVWSKSETTPYSAANPDFHRIYRYEQLADLAMSTALGRELVGEVTLQSSVPELAEIFDGSEALTGVLAIPVYTRDVFLP</sequence>
<comment type="caution">
    <text evidence="2">The sequence shown here is derived from an EMBL/GenBank/DDBJ whole genome shotgun (WGS) entry which is preliminary data.</text>
</comment>
<dbReference type="RefSeq" id="WP_213890834.1">
    <property type="nucleotide sequence ID" value="NZ_JAGFNU010000014.1"/>
</dbReference>
<organism evidence="2 3">
    <name type="scientific">Pseudohalocynthiibacter aestuariivivens</name>
    <dbReference type="NCBI Taxonomy" id="1591409"/>
    <lineage>
        <taxon>Bacteria</taxon>
        <taxon>Pseudomonadati</taxon>
        <taxon>Pseudomonadota</taxon>
        <taxon>Alphaproteobacteria</taxon>
        <taxon>Rhodobacterales</taxon>
        <taxon>Paracoccaceae</taxon>
        <taxon>Pseudohalocynthiibacter</taxon>
    </lineage>
</organism>
<gene>
    <name evidence="2" type="ORF">ACFFUT_05255</name>
</gene>
<proteinExistence type="predicted"/>
<evidence type="ECO:0000256" key="1">
    <source>
        <dbReference type="SAM" id="SignalP"/>
    </source>
</evidence>
<dbReference type="EMBL" id="JBHMEA010000015">
    <property type="protein sequence ID" value="MFB9231191.1"/>
    <property type="molecule type" value="Genomic_DNA"/>
</dbReference>
<reference evidence="2 3" key="1">
    <citation type="submission" date="2024-09" db="EMBL/GenBank/DDBJ databases">
        <authorList>
            <person name="Sun Q."/>
            <person name="Mori K."/>
        </authorList>
    </citation>
    <scope>NUCLEOTIDE SEQUENCE [LARGE SCALE GENOMIC DNA]</scope>
    <source>
        <strain evidence="2 3">CECT 8726</strain>
    </source>
</reference>
<dbReference type="Proteomes" id="UP001589683">
    <property type="component" value="Unassembled WGS sequence"/>
</dbReference>
<name>A0ABV5JCK4_9RHOB</name>
<feature type="signal peptide" evidence="1">
    <location>
        <begin position="1"/>
        <end position="23"/>
    </location>
</feature>
<evidence type="ECO:0000313" key="3">
    <source>
        <dbReference type="Proteomes" id="UP001589683"/>
    </source>
</evidence>
<feature type="chain" id="PRO_5047380371" evidence="1">
    <location>
        <begin position="24"/>
        <end position="253"/>
    </location>
</feature>
<keyword evidence="1" id="KW-0732">Signal</keyword>